<name>A0ABQ8XIU6_9EUKA</name>
<feature type="compositionally biased region" description="Basic residues" evidence="2">
    <location>
        <begin position="153"/>
        <end position="166"/>
    </location>
</feature>
<accession>A0ABQ8XIU6</accession>
<dbReference type="Pfam" id="PF00615">
    <property type="entry name" value="RGS"/>
    <property type="match status" value="1"/>
</dbReference>
<dbReference type="SUPFAM" id="SSF48097">
    <property type="entry name" value="Regulator of G-protein signaling, RGS"/>
    <property type="match status" value="1"/>
</dbReference>
<dbReference type="PANTHER" id="PTHR34386">
    <property type="entry name" value="GLUTAREDOXIN"/>
    <property type="match status" value="1"/>
</dbReference>
<feature type="compositionally biased region" description="Low complexity" evidence="2">
    <location>
        <begin position="170"/>
        <end position="183"/>
    </location>
</feature>
<feature type="region of interest" description="Disordered" evidence="2">
    <location>
        <begin position="358"/>
        <end position="386"/>
    </location>
</feature>
<dbReference type="InterPro" id="IPR006869">
    <property type="entry name" value="DUF547"/>
</dbReference>
<dbReference type="PRINTS" id="PR01301">
    <property type="entry name" value="RGSPROTEIN"/>
</dbReference>
<dbReference type="SMART" id="SM00315">
    <property type="entry name" value="RGS"/>
    <property type="match status" value="1"/>
</dbReference>
<sequence length="913" mass="107627">MIFKELVHSCYPHKTKRPMGHTTSLHIQRKLDKVRNSFDEVKLDRFIKQKQKNNQRKKVQNLQALKNKFTKTNTQHKKLINLIKQIPSDDVQFLNEALNLLRMSQFSKKKRSPFGSFFNKNSHLNNSLQTEFLKLNLNERSSEPKPMGVISQKNKKKIRKLKKRISQYKNLSGNNKNNQSNHDNSPKQEKKFEPLKKKIECKQNNLKNLIWNNNRLRVYLHDQQNIKKNLSNKLIEFTDHGSLNSEESDQLKKITKQKKQQQINALTMEIKKIQFNTKNTSRRLLEKSNSSLKQKLTASKLQLLTLQKEEKRLEIEMRKLVTLKKSFSAGNQFENKLRLSSSASTFFQDYFEKNIISTDESEQNSEESEKNEKTSPHISKIRSNSRKVAKKSRVLSSRSDLEFGITLQEKFKLENEKKKENKENNNATSEETELNKKLYELDQIPRENKVTRKLIIANQIQDREEKQDINTIKNKNKDFSIDSVEKLLTIPVAVEYFTEYLNHEMCQENLLFFLSVKNFKNLLNSNQMEKKIISMSKKIYKKYIKTGSLFQVNIDYICREKINSLVKKKEFSIDMFNEAQEIVFGHMNNDQLIGFKNSDLYSQLLKKIQTRNELYFDTIIKKATIISRNLITRALNIDFWYTGKAENALLVSYKLLNNLIQILNAHYSINCAQIDLNIISQSISFNRFVASTTELQKVKLEKLTNEQRLCFFLNIYNTLLIHGGVINGIPNRGKEYENLTQNTMYRIGGLDYSLSDIRYGILHSNRDKKLNQYFKQNDPRIQFVIKNNNDHRLNFAIISFESTSIFLQTYIPDQLELFLEKNTKLQLAKEAQFIKNKIILPPRIKILLKDFDDSSLLFIKYLLPYLGIKRQKFIKNMDYKINISFRKNSNFLPMFSLESESILVKKYSDEYKF</sequence>
<dbReference type="EMBL" id="JAOAOG010000299">
    <property type="protein sequence ID" value="KAJ6231618.1"/>
    <property type="molecule type" value="Genomic_DNA"/>
</dbReference>
<feature type="coiled-coil region" evidence="1">
    <location>
        <begin position="244"/>
        <end position="276"/>
    </location>
</feature>
<gene>
    <name evidence="4" type="ORF">M0813_05691</name>
</gene>
<dbReference type="Proteomes" id="UP001150062">
    <property type="component" value="Unassembled WGS sequence"/>
</dbReference>
<evidence type="ECO:0000313" key="5">
    <source>
        <dbReference type="Proteomes" id="UP001150062"/>
    </source>
</evidence>
<feature type="domain" description="RGS" evidence="3">
    <location>
        <begin position="483"/>
        <end position="605"/>
    </location>
</feature>
<reference evidence="4" key="1">
    <citation type="submission" date="2022-08" db="EMBL/GenBank/DDBJ databases">
        <title>Novel sulfate-reducing endosymbionts in the free-living metamonad Anaeramoeba.</title>
        <authorList>
            <person name="Jerlstrom-Hultqvist J."/>
            <person name="Cepicka I."/>
            <person name="Gallot-Lavallee L."/>
            <person name="Salas-Leiva D."/>
            <person name="Curtis B.A."/>
            <person name="Zahonova K."/>
            <person name="Pipaliya S."/>
            <person name="Dacks J."/>
            <person name="Roger A.J."/>
        </authorList>
    </citation>
    <scope>NUCLEOTIDE SEQUENCE</scope>
    <source>
        <strain evidence="4">Schooner1</strain>
    </source>
</reference>
<dbReference type="PANTHER" id="PTHR34386:SF1">
    <property type="entry name" value="GLUTAREDOXIN-LIKE PROTEIN NRDH"/>
    <property type="match status" value="1"/>
</dbReference>
<dbReference type="InterPro" id="IPR051548">
    <property type="entry name" value="Grx-like_ET"/>
</dbReference>
<evidence type="ECO:0000256" key="2">
    <source>
        <dbReference type="SAM" id="MobiDB-lite"/>
    </source>
</evidence>
<dbReference type="InterPro" id="IPR044926">
    <property type="entry name" value="RGS_subdomain_2"/>
</dbReference>
<organism evidence="4 5">
    <name type="scientific">Anaeramoeba flamelloides</name>
    <dbReference type="NCBI Taxonomy" id="1746091"/>
    <lineage>
        <taxon>Eukaryota</taxon>
        <taxon>Metamonada</taxon>
        <taxon>Anaeramoebidae</taxon>
        <taxon>Anaeramoeba</taxon>
    </lineage>
</organism>
<keyword evidence="5" id="KW-1185">Reference proteome</keyword>
<dbReference type="InterPro" id="IPR036305">
    <property type="entry name" value="RGS_sf"/>
</dbReference>
<dbReference type="PROSITE" id="PS50132">
    <property type="entry name" value="RGS"/>
    <property type="match status" value="1"/>
</dbReference>
<proteinExistence type="predicted"/>
<feature type="coiled-coil region" evidence="1">
    <location>
        <begin position="410"/>
        <end position="437"/>
    </location>
</feature>
<evidence type="ECO:0000259" key="3">
    <source>
        <dbReference type="PROSITE" id="PS50132"/>
    </source>
</evidence>
<protein>
    <submittedName>
        <fullName evidence="4">Electron carrier/ protein disulfide oxidoreductase</fullName>
    </submittedName>
</protein>
<dbReference type="CDD" id="cd07440">
    <property type="entry name" value="RGS"/>
    <property type="match status" value="1"/>
</dbReference>
<comment type="caution">
    <text evidence="4">The sequence shown here is derived from an EMBL/GenBank/DDBJ whole genome shotgun (WGS) entry which is preliminary data.</text>
</comment>
<evidence type="ECO:0000313" key="4">
    <source>
        <dbReference type="EMBL" id="KAJ6231618.1"/>
    </source>
</evidence>
<feature type="region of interest" description="Disordered" evidence="2">
    <location>
        <begin position="139"/>
        <end position="191"/>
    </location>
</feature>
<dbReference type="Pfam" id="PF04784">
    <property type="entry name" value="DUF547"/>
    <property type="match status" value="1"/>
</dbReference>
<evidence type="ECO:0000256" key="1">
    <source>
        <dbReference type="SAM" id="Coils"/>
    </source>
</evidence>
<dbReference type="Gene3D" id="1.10.167.10">
    <property type="entry name" value="Regulator of G-protein Signalling 4, domain 2"/>
    <property type="match status" value="1"/>
</dbReference>
<dbReference type="InterPro" id="IPR016137">
    <property type="entry name" value="RGS"/>
</dbReference>
<keyword evidence="1" id="KW-0175">Coiled coil</keyword>